<dbReference type="Proteomes" id="UP001501433">
    <property type="component" value="Unassembled WGS sequence"/>
</dbReference>
<organism evidence="1 2">
    <name type="scientific">Litoribaculum gwangyangense</name>
    <dbReference type="NCBI Taxonomy" id="1130722"/>
    <lineage>
        <taxon>Bacteria</taxon>
        <taxon>Pseudomonadati</taxon>
        <taxon>Bacteroidota</taxon>
        <taxon>Flavobacteriia</taxon>
        <taxon>Flavobacteriales</taxon>
        <taxon>Flavobacteriaceae</taxon>
        <taxon>Litoribaculum</taxon>
    </lineage>
</organism>
<dbReference type="InterPro" id="IPR014721">
    <property type="entry name" value="Ribsml_uS5_D2-typ_fold_subgr"/>
</dbReference>
<evidence type="ECO:0000313" key="2">
    <source>
        <dbReference type="Proteomes" id="UP001501433"/>
    </source>
</evidence>
<dbReference type="RefSeq" id="WP_345277221.1">
    <property type="nucleotide sequence ID" value="NZ_BAABJW010000004.1"/>
</dbReference>
<dbReference type="GO" id="GO:0016301">
    <property type="term" value="F:kinase activity"/>
    <property type="evidence" value="ECO:0007669"/>
    <property type="project" value="UniProtKB-KW"/>
</dbReference>
<proteinExistence type="predicted"/>
<dbReference type="NCBIfam" id="NF040656">
    <property type="entry name" value="GHMP_GYDIA"/>
    <property type="match status" value="1"/>
</dbReference>
<reference evidence="2" key="1">
    <citation type="journal article" date="2019" name="Int. J. Syst. Evol. Microbiol.">
        <title>The Global Catalogue of Microorganisms (GCM) 10K type strain sequencing project: providing services to taxonomists for standard genome sequencing and annotation.</title>
        <authorList>
            <consortium name="The Broad Institute Genomics Platform"/>
            <consortium name="The Broad Institute Genome Sequencing Center for Infectious Disease"/>
            <person name="Wu L."/>
            <person name="Ma J."/>
        </authorList>
    </citation>
    <scope>NUCLEOTIDE SEQUENCE [LARGE SCALE GENOMIC DNA]</scope>
    <source>
        <strain evidence="2">JCM 18325</strain>
    </source>
</reference>
<name>A0ABP9CV37_9FLAO</name>
<keyword evidence="2" id="KW-1185">Reference proteome</keyword>
<gene>
    <name evidence="1" type="ORF">GCM10023330_23880</name>
</gene>
<comment type="caution">
    <text evidence="1">The sequence shown here is derived from an EMBL/GenBank/DDBJ whole genome shotgun (WGS) entry which is preliminary data.</text>
</comment>
<dbReference type="EMBL" id="BAABJW010000004">
    <property type="protein sequence ID" value="GAA4815156.1"/>
    <property type="molecule type" value="Genomic_DNA"/>
</dbReference>
<dbReference type="InterPro" id="IPR020568">
    <property type="entry name" value="Ribosomal_Su5_D2-typ_SF"/>
</dbReference>
<evidence type="ECO:0000313" key="1">
    <source>
        <dbReference type="EMBL" id="GAA4815156.1"/>
    </source>
</evidence>
<dbReference type="Gene3D" id="3.30.230.10">
    <property type="match status" value="1"/>
</dbReference>
<sequence>MNKRFYSNGKLLLTGEYVVLDGALSLAVATKYGQSLTIEEIDGPKIIWQSLDEKSATWFEETFSIKQITSLPTPQEDISNRLFQILNAAKQLNPKFLDSENGFKITTQLDFPRNWGLGTSSTLVNNIAQWANIDAFSLLKNSFSGSGYDIACAQHNKPITYQLKDKKPIVKEVDFNPSFKNYLYFVHLNKKQNSREGIEQYHSNKENAKFAISEINDITTKILESNTFENFRRLIDAHEAIISKITKQVSVKQLLFDDFEGSIKSLGAWGGDFVLATSEVNPTDYFKKRGFKTVVCFDDMVL</sequence>
<dbReference type="SUPFAM" id="SSF54211">
    <property type="entry name" value="Ribosomal protein S5 domain 2-like"/>
    <property type="match status" value="1"/>
</dbReference>
<dbReference type="InterPro" id="IPR047765">
    <property type="entry name" value="GHMP_GYDIA-like"/>
</dbReference>
<keyword evidence="1" id="KW-0808">Transferase</keyword>
<protein>
    <submittedName>
        <fullName evidence="1">GYDIA family GHMP kinase</fullName>
    </submittedName>
</protein>
<accession>A0ABP9CV37</accession>
<keyword evidence="1" id="KW-0418">Kinase</keyword>